<feature type="transmembrane region" description="Helical" evidence="6">
    <location>
        <begin position="146"/>
        <end position="168"/>
    </location>
</feature>
<dbReference type="KEGG" id="smiz:4412673_03803"/>
<reference evidence="8 9" key="1">
    <citation type="submission" date="2017-06" db="EMBL/GenBank/DDBJ databases">
        <authorList>
            <consortium name="Pathogen Informatics"/>
        </authorList>
    </citation>
    <scope>NUCLEOTIDE SEQUENCE [LARGE SCALE GENOMIC DNA]</scope>
    <source>
        <strain evidence="8 9">NCTC12149</strain>
    </source>
</reference>
<proteinExistence type="predicted"/>
<evidence type="ECO:0000256" key="6">
    <source>
        <dbReference type="SAM" id="Phobius"/>
    </source>
</evidence>
<evidence type="ECO:0000256" key="2">
    <source>
        <dbReference type="ARBA" id="ARBA00022692"/>
    </source>
</evidence>
<evidence type="ECO:0000313" key="9">
    <source>
        <dbReference type="Proteomes" id="UP000215355"/>
    </source>
</evidence>
<evidence type="ECO:0000259" key="7">
    <source>
        <dbReference type="Pfam" id="PF07291"/>
    </source>
</evidence>
<feature type="region of interest" description="Disordered" evidence="5">
    <location>
        <begin position="1"/>
        <end position="21"/>
    </location>
</feature>
<dbReference type="EMBL" id="LT906468">
    <property type="protein sequence ID" value="SNV62504.1"/>
    <property type="molecule type" value="Genomic_DNA"/>
</dbReference>
<keyword evidence="3 6" id="KW-1133">Transmembrane helix</keyword>
<accession>A0AAJ4XF80</accession>
<evidence type="ECO:0000313" key="8">
    <source>
        <dbReference type="EMBL" id="SNV62504.1"/>
    </source>
</evidence>
<evidence type="ECO:0000256" key="5">
    <source>
        <dbReference type="SAM" id="MobiDB-lite"/>
    </source>
</evidence>
<feature type="transmembrane region" description="Helical" evidence="6">
    <location>
        <begin position="180"/>
        <end position="201"/>
    </location>
</feature>
<dbReference type="GO" id="GO:0030416">
    <property type="term" value="P:methylamine metabolic process"/>
    <property type="evidence" value="ECO:0007669"/>
    <property type="project" value="InterPro"/>
</dbReference>
<evidence type="ECO:0000256" key="1">
    <source>
        <dbReference type="ARBA" id="ARBA00004141"/>
    </source>
</evidence>
<dbReference type="Proteomes" id="UP000215355">
    <property type="component" value="Chromosome 1"/>
</dbReference>
<organism evidence="8 9">
    <name type="scientific">Sphingobacterium mizutaii</name>
    <dbReference type="NCBI Taxonomy" id="1010"/>
    <lineage>
        <taxon>Bacteria</taxon>
        <taxon>Pseudomonadati</taxon>
        <taxon>Bacteroidota</taxon>
        <taxon>Sphingobacteriia</taxon>
        <taxon>Sphingobacteriales</taxon>
        <taxon>Sphingobacteriaceae</taxon>
        <taxon>Sphingobacterium</taxon>
    </lineage>
</organism>
<dbReference type="InterPro" id="IPR009908">
    <property type="entry name" value="Methylamine_util_MauE"/>
</dbReference>
<comment type="subcellular location">
    <subcellularLocation>
        <location evidence="1">Membrane</location>
        <topology evidence="1">Multi-pass membrane protein</topology>
    </subcellularLocation>
</comment>
<dbReference type="GO" id="GO:0016020">
    <property type="term" value="C:membrane"/>
    <property type="evidence" value="ECO:0007669"/>
    <property type="project" value="UniProtKB-SubCell"/>
</dbReference>
<evidence type="ECO:0000256" key="3">
    <source>
        <dbReference type="ARBA" id="ARBA00022989"/>
    </source>
</evidence>
<feature type="domain" description="Methylamine utilisation protein MauE" evidence="7">
    <location>
        <begin position="81"/>
        <end position="202"/>
    </location>
</feature>
<keyword evidence="2 6" id="KW-0812">Transmembrane</keyword>
<dbReference type="Pfam" id="PF07291">
    <property type="entry name" value="MauE"/>
    <property type="match status" value="1"/>
</dbReference>
<name>A0AAJ4XF80_9SPHI</name>
<sequence length="205" mass="22691">MKLTPKKHAVFPPSGGGSNKTGCPGDKILLAHILHDRFLSPKLTDMQKYSDDPGTGHGRNPCSVPSKRRPFLSRLPGWRNLVRLSYVFLFAYTGYSKLLDHVPFTRGIARIPVLGHFPEAIGWGVPLLELVLALGMVVPERRVQRVSFGISVTLMATFTLYLLLMVSLVKEKLCHCGGVIGSLGWMEHLMFNAAILALGIWSTRK</sequence>
<keyword evidence="4 6" id="KW-0472">Membrane</keyword>
<evidence type="ECO:0000256" key="4">
    <source>
        <dbReference type="ARBA" id="ARBA00023136"/>
    </source>
</evidence>
<dbReference type="AlphaFoldDB" id="A0AAJ4XF80"/>
<protein>
    <recommendedName>
        <fullName evidence="7">Methylamine utilisation protein MauE domain-containing protein</fullName>
    </recommendedName>
</protein>
<gene>
    <name evidence="8" type="ORF">SAMEA4412673_03803</name>
</gene>